<feature type="transmembrane region" description="Helical" evidence="7">
    <location>
        <begin position="43"/>
        <end position="61"/>
    </location>
</feature>
<name>A0A9P4MU38_9PLEO</name>
<feature type="transmembrane region" description="Helical" evidence="7">
    <location>
        <begin position="211"/>
        <end position="233"/>
    </location>
</feature>
<evidence type="ECO:0008006" key="10">
    <source>
        <dbReference type="Google" id="ProtNLM"/>
    </source>
</evidence>
<evidence type="ECO:0000256" key="1">
    <source>
        <dbReference type="ARBA" id="ARBA00004141"/>
    </source>
</evidence>
<organism evidence="8 9">
    <name type="scientific">Delitschia confertaspora ATCC 74209</name>
    <dbReference type="NCBI Taxonomy" id="1513339"/>
    <lineage>
        <taxon>Eukaryota</taxon>
        <taxon>Fungi</taxon>
        <taxon>Dikarya</taxon>
        <taxon>Ascomycota</taxon>
        <taxon>Pezizomycotina</taxon>
        <taxon>Dothideomycetes</taxon>
        <taxon>Pleosporomycetidae</taxon>
        <taxon>Pleosporales</taxon>
        <taxon>Delitschiaceae</taxon>
        <taxon>Delitschia</taxon>
    </lineage>
</organism>
<dbReference type="AlphaFoldDB" id="A0A9P4MU38"/>
<evidence type="ECO:0000313" key="8">
    <source>
        <dbReference type="EMBL" id="KAF2202687.1"/>
    </source>
</evidence>
<dbReference type="GO" id="GO:0016020">
    <property type="term" value="C:membrane"/>
    <property type="evidence" value="ECO:0007669"/>
    <property type="project" value="UniProtKB-SubCell"/>
</dbReference>
<evidence type="ECO:0000256" key="4">
    <source>
        <dbReference type="ARBA" id="ARBA00022989"/>
    </source>
</evidence>
<sequence>MKPIIAVPATGALVYRAWSRKSLTPLGILTAAATAVIHAIHPWSVNFALLAVFFLAGTAVTKVKHDIKAKLTQSATGLTGGEGPRNHIQVLANSLVASILILLHTWQIQEAKPYTNKDVCWRRATDVLVVGIVANYAAVASDTFSSELGILSKSKPRLITAPWRVVPPGTNGGVTLTGLGAGLLGSFIIAFTSTVLIPFCQEWSLHDKAQYTLAITFAGFCGTLLDSYLGAILQASIVDTHSGKIVEGEGGRKVLVHGSSPLHHFSAVHQNATSKIRSEAIRNEEGTESVAKSSALADSPETARRQPGESVAKGAEHHESRKVEVGHDVLDNNAVNFLMAAVVSVGSMLVACVIWSIPIGSIISA</sequence>
<keyword evidence="9" id="KW-1185">Reference proteome</keyword>
<evidence type="ECO:0000256" key="3">
    <source>
        <dbReference type="ARBA" id="ARBA00022692"/>
    </source>
</evidence>
<comment type="subcellular location">
    <subcellularLocation>
        <location evidence="1">Membrane</location>
        <topology evidence="1">Multi-pass membrane protein</topology>
    </subcellularLocation>
</comment>
<dbReference type="Pfam" id="PF01940">
    <property type="entry name" value="DUF92"/>
    <property type="match status" value="1"/>
</dbReference>
<comment type="caution">
    <text evidence="8">The sequence shown here is derived from an EMBL/GenBank/DDBJ whole genome shotgun (WGS) entry which is preliminary data.</text>
</comment>
<evidence type="ECO:0000256" key="6">
    <source>
        <dbReference type="SAM" id="MobiDB-lite"/>
    </source>
</evidence>
<keyword evidence="5 7" id="KW-0472">Membrane</keyword>
<gene>
    <name evidence="8" type="ORF">GQ43DRAFT_302140</name>
</gene>
<evidence type="ECO:0000313" key="9">
    <source>
        <dbReference type="Proteomes" id="UP000799536"/>
    </source>
</evidence>
<feature type="transmembrane region" description="Helical" evidence="7">
    <location>
        <begin position="176"/>
        <end position="199"/>
    </location>
</feature>
<dbReference type="OrthoDB" id="15001at2759"/>
<dbReference type="InterPro" id="IPR002794">
    <property type="entry name" value="DUF92_TMEM19"/>
</dbReference>
<keyword evidence="3 7" id="KW-0812">Transmembrane</keyword>
<protein>
    <recommendedName>
        <fullName evidence="10">TIGR00297 family protein</fullName>
    </recommendedName>
</protein>
<dbReference type="PANTHER" id="PTHR13353">
    <property type="entry name" value="TRANSMEMBRANE PROTEIN 19"/>
    <property type="match status" value="1"/>
</dbReference>
<keyword evidence="4 7" id="KW-1133">Transmembrane helix</keyword>
<evidence type="ECO:0000256" key="2">
    <source>
        <dbReference type="ARBA" id="ARBA00009012"/>
    </source>
</evidence>
<dbReference type="EMBL" id="ML993927">
    <property type="protein sequence ID" value="KAF2202687.1"/>
    <property type="molecule type" value="Genomic_DNA"/>
</dbReference>
<dbReference type="Proteomes" id="UP000799536">
    <property type="component" value="Unassembled WGS sequence"/>
</dbReference>
<feature type="transmembrane region" description="Helical" evidence="7">
    <location>
        <begin position="337"/>
        <end position="357"/>
    </location>
</feature>
<proteinExistence type="inferred from homology"/>
<comment type="similarity">
    <text evidence="2">Belongs to the TMEM19 family.</text>
</comment>
<evidence type="ECO:0000256" key="5">
    <source>
        <dbReference type="ARBA" id="ARBA00023136"/>
    </source>
</evidence>
<evidence type="ECO:0000256" key="7">
    <source>
        <dbReference type="SAM" id="Phobius"/>
    </source>
</evidence>
<dbReference type="PANTHER" id="PTHR13353:SF5">
    <property type="entry name" value="TRANSMEMBRANE PROTEIN 19"/>
    <property type="match status" value="1"/>
</dbReference>
<reference evidence="8" key="1">
    <citation type="journal article" date="2020" name="Stud. Mycol.">
        <title>101 Dothideomycetes genomes: a test case for predicting lifestyles and emergence of pathogens.</title>
        <authorList>
            <person name="Haridas S."/>
            <person name="Albert R."/>
            <person name="Binder M."/>
            <person name="Bloem J."/>
            <person name="Labutti K."/>
            <person name="Salamov A."/>
            <person name="Andreopoulos B."/>
            <person name="Baker S."/>
            <person name="Barry K."/>
            <person name="Bills G."/>
            <person name="Bluhm B."/>
            <person name="Cannon C."/>
            <person name="Castanera R."/>
            <person name="Culley D."/>
            <person name="Daum C."/>
            <person name="Ezra D."/>
            <person name="Gonzalez J."/>
            <person name="Henrissat B."/>
            <person name="Kuo A."/>
            <person name="Liang C."/>
            <person name="Lipzen A."/>
            <person name="Lutzoni F."/>
            <person name="Magnuson J."/>
            <person name="Mondo S."/>
            <person name="Nolan M."/>
            <person name="Ohm R."/>
            <person name="Pangilinan J."/>
            <person name="Park H.-J."/>
            <person name="Ramirez L."/>
            <person name="Alfaro M."/>
            <person name="Sun H."/>
            <person name="Tritt A."/>
            <person name="Yoshinaga Y."/>
            <person name="Zwiers L.-H."/>
            <person name="Turgeon B."/>
            <person name="Goodwin S."/>
            <person name="Spatafora J."/>
            <person name="Crous P."/>
            <person name="Grigoriev I."/>
        </authorList>
    </citation>
    <scope>NUCLEOTIDE SEQUENCE</scope>
    <source>
        <strain evidence="8">ATCC 74209</strain>
    </source>
</reference>
<accession>A0A9P4MU38</accession>
<feature type="region of interest" description="Disordered" evidence="6">
    <location>
        <begin position="282"/>
        <end position="322"/>
    </location>
</feature>